<protein>
    <recommendedName>
        <fullName evidence="2">Outer membrane channel protein CpnT-like N-terminal domain-containing protein</fullName>
    </recommendedName>
</protein>
<keyword evidence="1" id="KW-0812">Transmembrane</keyword>
<evidence type="ECO:0000313" key="3">
    <source>
        <dbReference type="EMBL" id="SCE63654.1"/>
    </source>
</evidence>
<organism evidence="3 4">
    <name type="scientific">Micromonospora chaiyaphumensis</name>
    <dbReference type="NCBI Taxonomy" id="307119"/>
    <lineage>
        <taxon>Bacteria</taxon>
        <taxon>Bacillati</taxon>
        <taxon>Actinomycetota</taxon>
        <taxon>Actinomycetes</taxon>
        <taxon>Micromonosporales</taxon>
        <taxon>Micromonosporaceae</taxon>
        <taxon>Micromonospora</taxon>
    </lineage>
</organism>
<sequence length="164" mass="17121">MGMTLPSELVSLLGVLGYTWPEADETKLLEMGQAWLAFPDRLAAPVAEADRSARQVWTDNRDAAIERFQATWEAGDSAKTNLDDGAGAAALIGAGLMVCAGIVLALKINVIVQLTLLAIQIAQAIATAAVTFGASLLEIPIFKLITGALIDQLLTMATDAVLGG</sequence>
<reference evidence="4" key="1">
    <citation type="submission" date="2016-06" db="EMBL/GenBank/DDBJ databases">
        <authorList>
            <person name="Varghese N."/>
            <person name="Submissions Spin"/>
        </authorList>
    </citation>
    <scope>NUCLEOTIDE SEQUENCE [LARGE SCALE GENOMIC DNA]</scope>
    <source>
        <strain evidence="4">DSM 45246</strain>
    </source>
</reference>
<evidence type="ECO:0000259" key="2">
    <source>
        <dbReference type="Pfam" id="PF25547"/>
    </source>
</evidence>
<dbReference type="Pfam" id="PF25547">
    <property type="entry name" value="WXG100_2"/>
    <property type="match status" value="1"/>
</dbReference>
<evidence type="ECO:0000313" key="4">
    <source>
        <dbReference type="Proteomes" id="UP000199629"/>
    </source>
</evidence>
<keyword evidence="4" id="KW-1185">Reference proteome</keyword>
<dbReference type="Proteomes" id="UP000199629">
    <property type="component" value="Unassembled WGS sequence"/>
</dbReference>
<dbReference type="AlphaFoldDB" id="A0A1C4TW80"/>
<name>A0A1C4TW80_9ACTN</name>
<keyword evidence="1" id="KW-1133">Transmembrane helix</keyword>
<proteinExistence type="predicted"/>
<dbReference type="InterPro" id="IPR057746">
    <property type="entry name" value="CpnT-like_N"/>
</dbReference>
<accession>A0A1C4TW80</accession>
<keyword evidence="1" id="KW-0472">Membrane</keyword>
<gene>
    <name evidence="3" type="ORF">GA0070214_10132</name>
</gene>
<feature type="domain" description="Outer membrane channel protein CpnT-like N-terminal" evidence="2">
    <location>
        <begin position="17"/>
        <end position="136"/>
    </location>
</feature>
<evidence type="ECO:0000256" key="1">
    <source>
        <dbReference type="SAM" id="Phobius"/>
    </source>
</evidence>
<dbReference type="EMBL" id="FMCS01000001">
    <property type="protein sequence ID" value="SCE63654.1"/>
    <property type="molecule type" value="Genomic_DNA"/>
</dbReference>
<feature type="transmembrane region" description="Helical" evidence="1">
    <location>
        <begin position="88"/>
        <end position="108"/>
    </location>
</feature>